<feature type="transmembrane region" description="Helical" evidence="12">
    <location>
        <begin position="69"/>
        <end position="88"/>
    </location>
</feature>
<feature type="region of interest" description="Disordered" evidence="11">
    <location>
        <begin position="1"/>
        <end position="23"/>
    </location>
</feature>
<proteinExistence type="inferred from homology"/>
<evidence type="ECO:0000256" key="8">
    <source>
        <dbReference type="ARBA" id="ARBA00022989"/>
    </source>
</evidence>
<feature type="transmembrane region" description="Helical" evidence="12">
    <location>
        <begin position="951"/>
        <end position="972"/>
    </location>
</feature>
<dbReference type="GO" id="GO:0006506">
    <property type="term" value="P:GPI anchor biosynthetic process"/>
    <property type="evidence" value="ECO:0007669"/>
    <property type="project" value="UniProtKB-UniPathway"/>
</dbReference>
<dbReference type="InterPro" id="IPR039524">
    <property type="entry name" value="PIGO/GPI13"/>
</dbReference>
<reference evidence="14" key="1">
    <citation type="submission" date="2018-06" db="EMBL/GenBank/DDBJ databases">
        <authorList>
            <person name="Guldener U."/>
        </authorList>
    </citation>
    <scope>NUCLEOTIDE SEQUENCE [LARGE SCALE GENOMIC DNA]</scope>
    <source>
        <strain evidence="14">UTAD17</strain>
    </source>
</reference>
<comment type="similarity">
    <text evidence="3">Belongs to the PIGG/PIGN/PIGO family. PIGO subfamily.</text>
</comment>
<feature type="compositionally biased region" description="Low complexity" evidence="11">
    <location>
        <begin position="7"/>
        <end position="20"/>
    </location>
</feature>
<evidence type="ECO:0000256" key="1">
    <source>
        <dbReference type="ARBA" id="ARBA00004477"/>
    </source>
</evidence>
<dbReference type="Pfam" id="PF01663">
    <property type="entry name" value="Phosphodiest"/>
    <property type="match status" value="1"/>
</dbReference>
<feature type="transmembrane region" description="Helical" evidence="12">
    <location>
        <begin position="456"/>
        <end position="480"/>
    </location>
</feature>
<dbReference type="PANTHER" id="PTHR23071:SF1">
    <property type="entry name" value="GPI ETHANOLAMINE PHOSPHATE TRANSFERASE 3"/>
    <property type="match status" value="1"/>
</dbReference>
<feature type="transmembrane region" description="Helical" evidence="12">
    <location>
        <begin position="984"/>
        <end position="1007"/>
    </location>
</feature>
<protein>
    <submittedName>
        <fullName evidence="13">Related to GPI ethanolamine phosphate transferase 3</fullName>
    </submittedName>
</protein>
<feature type="transmembrane region" description="Helical" evidence="12">
    <location>
        <begin position="808"/>
        <end position="827"/>
    </location>
</feature>
<evidence type="ECO:0000313" key="14">
    <source>
        <dbReference type="Proteomes" id="UP000262825"/>
    </source>
</evidence>
<evidence type="ECO:0000256" key="9">
    <source>
        <dbReference type="ARBA" id="ARBA00023136"/>
    </source>
</evidence>
<keyword evidence="8 12" id="KW-1133">Transmembrane helix</keyword>
<dbReference type="InterPro" id="IPR002591">
    <property type="entry name" value="Phosphodiest/P_Trfase"/>
</dbReference>
<feature type="transmembrane region" description="Helical" evidence="12">
    <location>
        <begin position="492"/>
        <end position="511"/>
    </location>
</feature>
<organism evidence="13 14">
    <name type="scientific">Saccharomycodes ludwigii</name>
    <dbReference type="NCBI Taxonomy" id="36035"/>
    <lineage>
        <taxon>Eukaryota</taxon>
        <taxon>Fungi</taxon>
        <taxon>Dikarya</taxon>
        <taxon>Ascomycota</taxon>
        <taxon>Saccharomycotina</taxon>
        <taxon>Saccharomycetes</taxon>
        <taxon>Saccharomycodales</taxon>
        <taxon>Saccharomycodaceae</taxon>
        <taxon>Saccharomycodes</taxon>
    </lineage>
</organism>
<feature type="transmembrane region" description="Helical" evidence="12">
    <location>
        <begin position="523"/>
        <end position="544"/>
    </location>
</feature>
<keyword evidence="7" id="KW-0256">Endoplasmic reticulum</keyword>
<dbReference type="GO" id="GO:0051377">
    <property type="term" value="F:mannose-ethanolamine phosphotransferase activity"/>
    <property type="evidence" value="ECO:0007669"/>
    <property type="project" value="InterPro"/>
</dbReference>
<feature type="transmembrane region" description="Helical" evidence="12">
    <location>
        <begin position="564"/>
        <end position="584"/>
    </location>
</feature>
<dbReference type="Gene3D" id="3.40.720.10">
    <property type="entry name" value="Alkaline Phosphatase, subunit A"/>
    <property type="match status" value="1"/>
</dbReference>
<evidence type="ECO:0000256" key="7">
    <source>
        <dbReference type="ARBA" id="ARBA00022824"/>
    </source>
</evidence>
<accession>A0A376BB89</accession>
<keyword evidence="5 13" id="KW-0808">Transferase</keyword>
<comment type="pathway">
    <text evidence="2">Glycolipid biosynthesis; glycosylphosphatidylinositol-anchor biosynthesis.</text>
</comment>
<evidence type="ECO:0000313" key="13">
    <source>
        <dbReference type="EMBL" id="SSD61897.1"/>
    </source>
</evidence>
<evidence type="ECO:0000256" key="10">
    <source>
        <dbReference type="ARBA" id="ARBA00023180"/>
    </source>
</evidence>
<dbReference type="VEuPathDB" id="FungiDB:SCODWIG_03658"/>
<keyword evidence="4" id="KW-0337">GPI-anchor biosynthesis</keyword>
<evidence type="ECO:0000256" key="5">
    <source>
        <dbReference type="ARBA" id="ARBA00022679"/>
    </source>
</evidence>
<feature type="transmembrane region" description="Helical" evidence="12">
    <location>
        <begin position="591"/>
        <end position="610"/>
    </location>
</feature>
<feature type="transmembrane region" description="Helical" evidence="12">
    <location>
        <begin position="1027"/>
        <end position="1049"/>
    </location>
</feature>
<dbReference type="AlphaFoldDB" id="A0A376BB89"/>
<feature type="transmembrane region" description="Helical" evidence="12">
    <location>
        <begin position="730"/>
        <end position="748"/>
    </location>
</feature>
<feature type="transmembrane region" description="Helical" evidence="12">
    <location>
        <begin position="847"/>
        <end position="872"/>
    </location>
</feature>
<evidence type="ECO:0000256" key="3">
    <source>
        <dbReference type="ARBA" id="ARBA00008695"/>
    </source>
</evidence>
<dbReference type="Proteomes" id="UP000262825">
    <property type="component" value="Unassembled WGS sequence"/>
</dbReference>
<keyword evidence="14" id="KW-1185">Reference proteome</keyword>
<dbReference type="SUPFAM" id="SSF53649">
    <property type="entry name" value="Alkaline phosphatase-like"/>
    <property type="match status" value="1"/>
</dbReference>
<comment type="subcellular location">
    <subcellularLocation>
        <location evidence="1">Endoplasmic reticulum membrane</location>
        <topology evidence="1">Multi-pass membrane protein</topology>
    </subcellularLocation>
</comment>
<evidence type="ECO:0000256" key="12">
    <source>
        <dbReference type="SAM" id="Phobius"/>
    </source>
</evidence>
<evidence type="ECO:0000256" key="2">
    <source>
        <dbReference type="ARBA" id="ARBA00004687"/>
    </source>
</evidence>
<dbReference type="PANTHER" id="PTHR23071">
    <property type="entry name" value="PHOSPHATIDYLINOSITOL GLYCAN"/>
    <property type="match status" value="1"/>
</dbReference>
<dbReference type="InterPro" id="IPR017850">
    <property type="entry name" value="Alkaline_phosphatase_core_sf"/>
</dbReference>
<evidence type="ECO:0000256" key="11">
    <source>
        <dbReference type="SAM" id="MobiDB-lite"/>
    </source>
</evidence>
<keyword evidence="9 12" id="KW-0472">Membrane</keyword>
<dbReference type="CDD" id="cd16023">
    <property type="entry name" value="GPI_EPT_3"/>
    <property type="match status" value="1"/>
</dbReference>
<dbReference type="GO" id="GO:0005789">
    <property type="term" value="C:endoplasmic reticulum membrane"/>
    <property type="evidence" value="ECO:0007669"/>
    <property type="project" value="UniProtKB-SubCell"/>
</dbReference>
<gene>
    <name evidence="13" type="ORF">SCODWIG_03658</name>
</gene>
<sequence>MPNSNQPKTTSTTLNPTTNNKKLKQDILDEQYVRKSMSLSKIPSTRQESEELRFYKHRISRFRITHTKYIILLFFLGLLQFISICFFAKGFLLTRHVIDDVSNLETVLKPPTFDKAVVLIIDALRYDFVVPVEPKQCLYPWQNKFTALYNTDNSFLFKFMADPPTTTLQRLKGLTTGSLPTFIDAGSNFNGEIITEDNLIKQLYLNDKRVLFTGDDTWDALFNPYLLDKSQFFESLNVWDLQTVDRGVMDFFNEYLFQKQKNDEWDVLIGHMLGVDHVGHKHGPNHYEMSNKLQEMNDFVANRLIPSIDENTVLFIMGDHGMDHTGNHGGDSQDELESTLFIYSPNKIFSSSNNAHDNHRQTVTVDQIDLVPTFSHLLGLPIPFNNLGWPIKEVVDVEVANKQTLDQLYTYQNVSKVISNKDVLTKLTQYYKLNDGINYQKLFLKNCKEKWAKFDLVSVGIGIGILAVSLVLIIVITKLIPSIVVGQMCHEFVPSIFLMCIISIVSLNSIFQILQQPSFLDNWVWCTLFALVIGIVVGCCIPIFDRYNLKWMFVKFAEDLNDYWSRVGAVMITLHALCFTSNSFTIWEDRIVAFLLTTVGFLSLYEFTFAPKRASTNALLSASNPEQQTSRKEMEMTTTDINSADVQSNRLNTYNNKLANISHVDSKIHDNNNNDQITISKSDTLPLGKFARIIGAYHSLIIILATRLASTITVCREEQGLQCKPTFVNANNYSWWCLFLCFLLIWFLPNCIKGYYNVSSSYQAAAPIWIGQFLKSALFLNFVYWGIYWYENNVGPIPFDITVWKFTLSRIIVGLSIIALNIGWAMGPTCIKLDIKNTDLKSPQATILGYSNVYGSQFFLLVINFLICLFLFNKPLAQLSLFLMVNQLLSILEIFDLLKLKENLVGPVALGLVSYQNFFTTGHQATIPSIQWDMGFILTEKISFPFTHLGLIMNTFGPFILVSISIALLTLWKQPPGVLKPQTLLARIVSNCGMLLIYNTVLCLSSFAWVTHFRRHLMVWKIFCPRFMFACVCLIITQFVIIFITVGFASGRVIRQVNNIFWK</sequence>
<evidence type="ECO:0000256" key="6">
    <source>
        <dbReference type="ARBA" id="ARBA00022692"/>
    </source>
</evidence>
<keyword evidence="10" id="KW-0325">Glycoprotein</keyword>
<dbReference type="EMBL" id="UFAJ01000971">
    <property type="protein sequence ID" value="SSD61897.1"/>
    <property type="molecule type" value="Genomic_DNA"/>
</dbReference>
<evidence type="ECO:0000256" key="4">
    <source>
        <dbReference type="ARBA" id="ARBA00022502"/>
    </source>
</evidence>
<keyword evidence="6 12" id="KW-0812">Transmembrane</keyword>
<feature type="transmembrane region" description="Helical" evidence="12">
    <location>
        <begin position="768"/>
        <end position="787"/>
    </location>
</feature>
<dbReference type="UniPathway" id="UPA00196"/>
<dbReference type="InterPro" id="IPR037675">
    <property type="entry name" value="PIG-O_N"/>
</dbReference>
<name>A0A376BB89_9ASCO</name>